<evidence type="ECO:0000313" key="18">
    <source>
        <dbReference type="EMBL" id="RLJ79633.1"/>
    </source>
</evidence>
<keyword evidence="7" id="KW-0732">Signal</keyword>
<keyword evidence="6 14" id="KW-0812">Transmembrane</keyword>
<dbReference type="SUPFAM" id="SSF49452">
    <property type="entry name" value="Starch-binding domain-like"/>
    <property type="match status" value="1"/>
</dbReference>
<evidence type="ECO:0000256" key="8">
    <source>
        <dbReference type="ARBA" id="ARBA00023004"/>
    </source>
</evidence>
<dbReference type="InterPro" id="IPR010917">
    <property type="entry name" value="TonB_rcpt_CS"/>
</dbReference>
<proteinExistence type="inferred from homology"/>
<accession>A0A497Y812</accession>
<dbReference type="InterPro" id="IPR012910">
    <property type="entry name" value="Plug_dom"/>
</dbReference>
<dbReference type="PROSITE" id="PS52016">
    <property type="entry name" value="TONB_DEPENDENT_REC_3"/>
    <property type="match status" value="1"/>
</dbReference>
<evidence type="ECO:0000256" key="2">
    <source>
        <dbReference type="ARBA" id="ARBA00009810"/>
    </source>
</evidence>
<evidence type="ECO:0000256" key="12">
    <source>
        <dbReference type="ARBA" id="ARBA00023170"/>
    </source>
</evidence>
<comment type="similarity">
    <text evidence="2 14 15">Belongs to the TonB-dependent receptor family.</text>
</comment>
<evidence type="ECO:0000256" key="15">
    <source>
        <dbReference type="RuleBase" id="RU003357"/>
    </source>
</evidence>
<dbReference type="NCBIfam" id="TIGR01783">
    <property type="entry name" value="TonB-siderophor"/>
    <property type="match status" value="1"/>
</dbReference>
<evidence type="ECO:0000256" key="9">
    <source>
        <dbReference type="ARBA" id="ARBA00023065"/>
    </source>
</evidence>
<dbReference type="PANTHER" id="PTHR32552:SF68">
    <property type="entry name" value="FERRICHROME OUTER MEMBRANE TRANSPORTER_PHAGE RECEPTOR"/>
    <property type="match status" value="1"/>
</dbReference>
<dbReference type="PANTHER" id="PTHR32552">
    <property type="entry name" value="FERRICHROME IRON RECEPTOR-RELATED"/>
    <property type="match status" value="1"/>
</dbReference>
<dbReference type="InterPro" id="IPR036942">
    <property type="entry name" value="Beta-barrel_TonB_sf"/>
</dbReference>
<evidence type="ECO:0000256" key="11">
    <source>
        <dbReference type="ARBA" id="ARBA00023136"/>
    </source>
</evidence>
<dbReference type="SUPFAM" id="SSF56935">
    <property type="entry name" value="Porins"/>
    <property type="match status" value="1"/>
</dbReference>
<feature type="domain" description="TonB-dependent receptor-like beta-barrel" evidence="16">
    <location>
        <begin position="341"/>
        <end position="759"/>
    </location>
</feature>
<keyword evidence="12 18" id="KW-0675">Receptor</keyword>
<dbReference type="GO" id="GO:0030246">
    <property type="term" value="F:carbohydrate binding"/>
    <property type="evidence" value="ECO:0007669"/>
    <property type="project" value="InterPro"/>
</dbReference>
<gene>
    <name evidence="18" type="ORF">BCL90_0340</name>
</gene>
<dbReference type="GO" id="GO:0038023">
    <property type="term" value="F:signaling receptor activity"/>
    <property type="evidence" value="ECO:0007669"/>
    <property type="project" value="InterPro"/>
</dbReference>
<keyword evidence="8" id="KW-0408">Iron</keyword>
<dbReference type="InterPro" id="IPR039426">
    <property type="entry name" value="TonB-dep_rcpt-like"/>
</dbReference>
<keyword evidence="9" id="KW-0406">Ion transport</keyword>
<keyword evidence="3 14" id="KW-0813">Transport</keyword>
<keyword evidence="5" id="KW-0410">Iron transport</keyword>
<evidence type="ECO:0000256" key="13">
    <source>
        <dbReference type="ARBA" id="ARBA00023237"/>
    </source>
</evidence>
<dbReference type="GO" id="GO:0015344">
    <property type="term" value="F:siderophore uptake transmembrane transporter activity"/>
    <property type="evidence" value="ECO:0007669"/>
    <property type="project" value="TreeGrafter"/>
</dbReference>
<dbReference type="PROSITE" id="PS01156">
    <property type="entry name" value="TONB_DEPENDENT_REC_2"/>
    <property type="match status" value="1"/>
</dbReference>
<name>A0A497Y812_9SPHI</name>
<sequence length="785" mass="86572">MLKNLQKCRFERFYFRNRGLLFLLLPVFLLLSFTAGAQTAMLSGTVKTADGKPADFITVSIPELTKSTMTNERGEFSFSRLPLGSYKVVAKALTSLALEQQVNLVAGNRNKVSFILSETSKQLEEVHILSSKSKKLASKKTDYVARMPLENLENPQVYSVVSKELLKEQLTVDIKSAVQNTPGAVAYNFPAGGVGIAFRGFISGVNARNGMETSATRSSLDISNVERIEVLKGPSGTLFGSSVSSFGGVVNLVTKKPFDSAGVEISYTGGSYNLNRLTADVNTPLNKDKSVLFRINVAVNKEASFLSYGFNNTYAIAPTLTYKVSDKLSFNLDAELFNANNTRRTYNTYTASSGIKTPGEVLLDYKTSMFHDDNSGKTSASKIFAQAVYEISDNWKSTTLFSFVVEDVDYSYQSYANWTSPSQVTRQVGLWGPISNNYTNIQQNINGQFSTGGIKHKFLGGLNYRFYDGSRRAGGNVLTLDNIDVTKTFAPIRRKAVDAGLIYYTSAIADQETWSAYASDVVNFTDRLSAMLSLRLDRFERRKVAATEGFKQTALSPKLGLVYQVVKNKVSLFGNYMNGFQNLAPVTQPDGSTLVLDPVYAVQYEGGIKAELFNKKLSATASYYNIAIDNATRVEANFTFQDGKQKSKGIDLELIGNPVAGLSIVAGYAYNDNRIVKSSNPAIEGNKAVSSPENVANFWVTYTLQNKLKGLGLGFGANYVDDNFFTTDNTFYMPSYTVYDATLFYEQPKWRLGLKLNNISNRKYWDLGGNSQAPRNAMASLSFKF</sequence>
<dbReference type="Pfam" id="PF13715">
    <property type="entry name" value="CarbopepD_reg_2"/>
    <property type="match status" value="1"/>
</dbReference>
<keyword evidence="4 14" id="KW-1134">Transmembrane beta strand</keyword>
<evidence type="ECO:0000259" key="16">
    <source>
        <dbReference type="Pfam" id="PF00593"/>
    </source>
</evidence>
<evidence type="ECO:0000256" key="10">
    <source>
        <dbReference type="ARBA" id="ARBA00023077"/>
    </source>
</evidence>
<protein>
    <submittedName>
        <fullName evidence="18">Iron complex outermembrane receptor protein</fullName>
    </submittedName>
</protein>
<evidence type="ECO:0000256" key="5">
    <source>
        <dbReference type="ARBA" id="ARBA00022496"/>
    </source>
</evidence>
<evidence type="ECO:0000256" key="3">
    <source>
        <dbReference type="ARBA" id="ARBA00022448"/>
    </source>
</evidence>
<dbReference type="InterPro" id="IPR010105">
    <property type="entry name" value="TonB_sidphr_rcpt"/>
</dbReference>
<dbReference type="GO" id="GO:0015891">
    <property type="term" value="P:siderophore transport"/>
    <property type="evidence" value="ECO:0007669"/>
    <property type="project" value="InterPro"/>
</dbReference>
<dbReference type="Gene3D" id="2.60.40.1120">
    <property type="entry name" value="Carboxypeptidase-like, regulatory domain"/>
    <property type="match status" value="1"/>
</dbReference>
<evidence type="ECO:0000256" key="14">
    <source>
        <dbReference type="PROSITE-ProRule" id="PRU01360"/>
    </source>
</evidence>
<dbReference type="GO" id="GO:0009279">
    <property type="term" value="C:cell outer membrane"/>
    <property type="evidence" value="ECO:0007669"/>
    <property type="project" value="UniProtKB-SubCell"/>
</dbReference>
<dbReference type="Pfam" id="PF07715">
    <property type="entry name" value="Plug"/>
    <property type="match status" value="1"/>
</dbReference>
<evidence type="ECO:0000313" key="19">
    <source>
        <dbReference type="Proteomes" id="UP000273898"/>
    </source>
</evidence>
<evidence type="ECO:0000259" key="17">
    <source>
        <dbReference type="Pfam" id="PF07715"/>
    </source>
</evidence>
<dbReference type="InterPro" id="IPR037066">
    <property type="entry name" value="Plug_dom_sf"/>
</dbReference>
<evidence type="ECO:0000256" key="4">
    <source>
        <dbReference type="ARBA" id="ARBA00022452"/>
    </source>
</evidence>
<organism evidence="18 19">
    <name type="scientific">Pedobacter alluvionis</name>
    <dbReference type="NCBI Taxonomy" id="475253"/>
    <lineage>
        <taxon>Bacteria</taxon>
        <taxon>Pseudomonadati</taxon>
        <taxon>Bacteroidota</taxon>
        <taxon>Sphingobacteriia</taxon>
        <taxon>Sphingobacteriales</taxon>
        <taxon>Sphingobacteriaceae</taxon>
        <taxon>Pedobacter</taxon>
    </lineage>
</organism>
<dbReference type="EMBL" id="RCCK01000010">
    <property type="protein sequence ID" value="RLJ79633.1"/>
    <property type="molecule type" value="Genomic_DNA"/>
</dbReference>
<feature type="domain" description="TonB-dependent receptor plug" evidence="17">
    <location>
        <begin position="152"/>
        <end position="242"/>
    </location>
</feature>
<evidence type="ECO:0000256" key="7">
    <source>
        <dbReference type="ARBA" id="ARBA00022729"/>
    </source>
</evidence>
<dbReference type="CDD" id="cd01347">
    <property type="entry name" value="ligand_gated_channel"/>
    <property type="match status" value="1"/>
</dbReference>
<dbReference type="Proteomes" id="UP000273898">
    <property type="component" value="Unassembled WGS sequence"/>
</dbReference>
<evidence type="ECO:0000256" key="6">
    <source>
        <dbReference type="ARBA" id="ARBA00022692"/>
    </source>
</evidence>
<dbReference type="InterPro" id="IPR013784">
    <property type="entry name" value="Carb-bd-like_fold"/>
</dbReference>
<dbReference type="AlphaFoldDB" id="A0A497Y812"/>
<comment type="caution">
    <text evidence="18">The sequence shown here is derived from an EMBL/GenBank/DDBJ whole genome shotgun (WGS) entry which is preliminary data.</text>
</comment>
<dbReference type="Pfam" id="PF00593">
    <property type="entry name" value="TonB_dep_Rec_b-barrel"/>
    <property type="match status" value="1"/>
</dbReference>
<comment type="subcellular location">
    <subcellularLocation>
        <location evidence="1 14">Cell outer membrane</location>
        <topology evidence="1 14">Multi-pass membrane protein</topology>
    </subcellularLocation>
</comment>
<reference evidence="18 19" key="1">
    <citation type="submission" date="2018-10" db="EMBL/GenBank/DDBJ databases">
        <title>Genomic Encyclopedia of Archaeal and Bacterial Type Strains, Phase II (KMG-II): from individual species to whole genera.</title>
        <authorList>
            <person name="Goeker M."/>
        </authorList>
    </citation>
    <scope>NUCLEOTIDE SEQUENCE [LARGE SCALE GENOMIC DNA]</scope>
    <source>
        <strain evidence="18 19">DSM 19624</strain>
    </source>
</reference>
<keyword evidence="11 14" id="KW-0472">Membrane</keyword>
<dbReference type="Gene3D" id="2.170.130.10">
    <property type="entry name" value="TonB-dependent receptor, plug domain"/>
    <property type="match status" value="1"/>
</dbReference>
<evidence type="ECO:0000256" key="1">
    <source>
        <dbReference type="ARBA" id="ARBA00004571"/>
    </source>
</evidence>
<dbReference type="InterPro" id="IPR000531">
    <property type="entry name" value="Beta-barrel_TonB"/>
</dbReference>
<keyword evidence="10 15" id="KW-0798">TonB box</keyword>
<dbReference type="RefSeq" id="WP_208529828.1">
    <property type="nucleotide sequence ID" value="NZ_RCCK01000010.1"/>
</dbReference>
<dbReference type="Gene3D" id="2.40.170.20">
    <property type="entry name" value="TonB-dependent receptor, beta-barrel domain"/>
    <property type="match status" value="1"/>
</dbReference>
<keyword evidence="13 14" id="KW-0998">Cell outer membrane</keyword>